<protein>
    <submittedName>
        <fullName evidence="2">Uncharacterized protein</fullName>
    </submittedName>
</protein>
<comment type="caution">
    <text evidence="2">The sequence shown here is derived from an EMBL/GenBank/DDBJ whole genome shotgun (WGS) entry which is preliminary data.</text>
</comment>
<feature type="region of interest" description="Disordered" evidence="1">
    <location>
        <begin position="1"/>
        <end position="101"/>
    </location>
</feature>
<reference evidence="2 3" key="1">
    <citation type="journal article" date="2019" name="Sci. Rep.">
        <title>A high-quality genome of Eragrostis curvula grass provides insights into Poaceae evolution and supports new strategies to enhance forage quality.</title>
        <authorList>
            <person name="Carballo J."/>
            <person name="Santos B.A.C.M."/>
            <person name="Zappacosta D."/>
            <person name="Garbus I."/>
            <person name="Selva J.P."/>
            <person name="Gallo C.A."/>
            <person name="Diaz A."/>
            <person name="Albertini E."/>
            <person name="Caccamo M."/>
            <person name="Echenique V."/>
        </authorList>
    </citation>
    <scope>NUCLEOTIDE SEQUENCE [LARGE SCALE GENOMIC DNA]</scope>
    <source>
        <strain evidence="3">cv. Victoria</strain>
        <tissue evidence="2">Leaf</tissue>
    </source>
</reference>
<feature type="compositionally biased region" description="Low complexity" evidence="1">
    <location>
        <begin position="69"/>
        <end position="85"/>
    </location>
</feature>
<dbReference type="EMBL" id="RWGY01000677">
    <property type="protein sequence ID" value="TVT99787.1"/>
    <property type="molecule type" value="Genomic_DNA"/>
</dbReference>
<name>A0A5J9SLC2_9POAL</name>
<dbReference type="Proteomes" id="UP000324897">
    <property type="component" value="Unassembled WGS sequence"/>
</dbReference>
<feature type="non-terminal residue" evidence="2">
    <location>
        <position position="1"/>
    </location>
</feature>
<evidence type="ECO:0000256" key="1">
    <source>
        <dbReference type="SAM" id="MobiDB-lite"/>
    </source>
</evidence>
<keyword evidence="3" id="KW-1185">Reference proteome</keyword>
<dbReference type="AlphaFoldDB" id="A0A5J9SLC2"/>
<accession>A0A5J9SLC2</accession>
<proteinExistence type="predicted"/>
<dbReference type="Gramene" id="TVT99787">
    <property type="protein sequence ID" value="TVT99787"/>
    <property type="gene ID" value="EJB05_54828"/>
</dbReference>
<organism evidence="2 3">
    <name type="scientific">Eragrostis curvula</name>
    <name type="common">weeping love grass</name>
    <dbReference type="NCBI Taxonomy" id="38414"/>
    <lineage>
        <taxon>Eukaryota</taxon>
        <taxon>Viridiplantae</taxon>
        <taxon>Streptophyta</taxon>
        <taxon>Embryophyta</taxon>
        <taxon>Tracheophyta</taxon>
        <taxon>Spermatophyta</taxon>
        <taxon>Magnoliopsida</taxon>
        <taxon>Liliopsida</taxon>
        <taxon>Poales</taxon>
        <taxon>Poaceae</taxon>
        <taxon>PACMAD clade</taxon>
        <taxon>Chloridoideae</taxon>
        <taxon>Eragrostideae</taxon>
        <taxon>Eragrostidinae</taxon>
        <taxon>Eragrostis</taxon>
    </lineage>
</organism>
<evidence type="ECO:0000313" key="2">
    <source>
        <dbReference type="EMBL" id="TVT99787.1"/>
    </source>
</evidence>
<evidence type="ECO:0000313" key="3">
    <source>
        <dbReference type="Proteomes" id="UP000324897"/>
    </source>
</evidence>
<gene>
    <name evidence="2" type="ORF">EJB05_54828</name>
</gene>
<sequence length="217" mass="23471">MANSTGKRQKLRRSDWSGKTPSPPALKPGQASVRSTYSSPWPADGNAGSGACGRLAKPPLLRTYPPSPTTSCCRSSSASLPSPRSSVPPAPAQRGVARWHPPLRSAAASAPCTRRPCSEFSPAQSTPVFAAAHRRFDKDVLAVLRGGDFLLTSLMEECDDGVPLEWRVLDCRDGYLLMQNLITDQFATVNPMDRRGLDYIGMLPESDISAEQRGKLF</sequence>